<comment type="caution">
    <text evidence="2">The sequence shown here is derived from an EMBL/GenBank/DDBJ whole genome shotgun (WGS) entry which is preliminary data.</text>
</comment>
<feature type="chain" id="PRO_5045479002" evidence="1">
    <location>
        <begin position="19"/>
        <end position="236"/>
    </location>
</feature>
<reference evidence="2 3" key="1">
    <citation type="submission" date="2020-08" db="EMBL/GenBank/DDBJ databases">
        <title>Arenibacter gaetbuli sp. nov., isolated from a sand dune.</title>
        <authorList>
            <person name="Park S."/>
            <person name="Yoon J.-H."/>
        </authorList>
    </citation>
    <scope>NUCLEOTIDE SEQUENCE [LARGE SCALE GENOMIC DNA]</scope>
    <source>
        <strain evidence="2 3">BSSL-BM3</strain>
    </source>
</reference>
<organism evidence="2 3">
    <name type="scientific">Arenibacter arenosicollis</name>
    <dbReference type="NCBI Taxonomy" id="2762274"/>
    <lineage>
        <taxon>Bacteria</taxon>
        <taxon>Pseudomonadati</taxon>
        <taxon>Bacteroidota</taxon>
        <taxon>Flavobacteriia</taxon>
        <taxon>Flavobacteriales</taxon>
        <taxon>Flavobacteriaceae</taxon>
        <taxon>Arenibacter</taxon>
    </lineage>
</organism>
<name>A0ABR7QKA8_9FLAO</name>
<dbReference type="PROSITE" id="PS51257">
    <property type="entry name" value="PROKAR_LIPOPROTEIN"/>
    <property type="match status" value="1"/>
</dbReference>
<evidence type="ECO:0000256" key="1">
    <source>
        <dbReference type="SAM" id="SignalP"/>
    </source>
</evidence>
<evidence type="ECO:0000313" key="3">
    <source>
        <dbReference type="Proteomes" id="UP000618952"/>
    </source>
</evidence>
<sequence length="236" mass="27163">MKYLFLLIFFAATACCMGQNLTGSELLEKAIAYHDPNGNWNSFKGVFTVSMEPPKGDKRISYIAIDLPACEFKLTTNKEGTVIVQTMDKGDCLLTLNGNEDISDADKAAHNISCERTKMMKDYYTYLYGLPMKLKDPGTIIESRVEPKTFKNKEYLRLKVTYTEEVGTDTWYFYFDPTTYAMEIYQFFHNESKNGEYILLSGEEIISGIKMPKTRAWYYHKNDQYLGTDVLDKNSN</sequence>
<proteinExistence type="predicted"/>
<dbReference type="InterPro" id="IPR045444">
    <property type="entry name" value="DUF6503"/>
</dbReference>
<dbReference type="Pfam" id="PF20113">
    <property type="entry name" value="DUF6503"/>
    <property type="match status" value="1"/>
</dbReference>
<dbReference type="Proteomes" id="UP000618952">
    <property type="component" value="Unassembled WGS sequence"/>
</dbReference>
<keyword evidence="3" id="KW-1185">Reference proteome</keyword>
<gene>
    <name evidence="2" type="ORF">H4O18_05305</name>
</gene>
<keyword evidence="1" id="KW-0732">Signal</keyword>
<protein>
    <submittedName>
        <fullName evidence="2">Uncharacterized protein</fullName>
    </submittedName>
</protein>
<evidence type="ECO:0000313" key="2">
    <source>
        <dbReference type="EMBL" id="MBC8767402.1"/>
    </source>
</evidence>
<accession>A0ABR7QKA8</accession>
<dbReference type="RefSeq" id="WP_187582147.1">
    <property type="nucleotide sequence ID" value="NZ_JACLHY010000003.1"/>
</dbReference>
<dbReference type="EMBL" id="JACLHY010000003">
    <property type="protein sequence ID" value="MBC8767402.1"/>
    <property type="molecule type" value="Genomic_DNA"/>
</dbReference>
<feature type="signal peptide" evidence="1">
    <location>
        <begin position="1"/>
        <end position="18"/>
    </location>
</feature>